<name>A0A4D7B9J5_9HYPH</name>
<dbReference type="GO" id="GO:0008270">
    <property type="term" value="F:zinc ion binding"/>
    <property type="evidence" value="ECO:0007669"/>
    <property type="project" value="InterPro"/>
</dbReference>
<gene>
    <name evidence="8" type="ORF">E8M01_11415</name>
</gene>
<dbReference type="Gene3D" id="3.90.180.10">
    <property type="entry name" value="Medium-chain alcohol dehydrogenases, catalytic domain"/>
    <property type="match status" value="1"/>
</dbReference>
<evidence type="ECO:0000259" key="7">
    <source>
        <dbReference type="SMART" id="SM00829"/>
    </source>
</evidence>
<dbReference type="CDD" id="cd08232">
    <property type="entry name" value="idonate-5-DH"/>
    <property type="match status" value="1"/>
</dbReference>
<sequence length="344" mass="35930">MKALVIHAPHDLRVEERAVEALGPHDIAVKIAAGGICGSDLHYYHQGGFGTVRIKEPMILGHEIAGVVDAVGPAVVALKPGDRVAVSPSRPCGQCRYCREGRHNHCLNMRFYGSAMPFPHIQGAFREVLVCDAVQAHRVADHVSLSEAAFAEPLAVCLHAVRRAGAVLGKRVLVTGCGPIGALCALAARAAGAAEIVATDIAEAPIAMARRLGVDRAVNTATEPQALADYEADKGSFDVLFEASGNGGALTGALAALRPGGIVVQVGTGGEFAIPISVLVAKELELRGSFRFHEEFALAVAMLGAGRIDVGPLLTATFPVDRAVEAFDLASDRSRAMKVQLAFA</sequence>
<dbReference type="Pfam" id="PF08240">
    <property type="entry name" value="ADH_N"/>
    <property type="match status" value="1"/>
</dbReference>
<evidence type="ECO:0000256" key="5">
    <source>
        <dbReference type="ARBA" id="ARBA00023002"/>
    </source>
</evidence>
<dbReference type="AlphaFoldDB" id="A0A4D7B9J5"/>
<keyword evidence="5" id="KW-0560">Oxidoreductase</keyword>
<dbReference type="PANTHER" id="PTHR43161:SF9">
    <property type="entry name" value="SORBITOL DEHYDROGENASE"/>
    <property type="match status" value="1"/>
</dbReference>
<comment type="cofactor">
    <cofactor evidence="1 6">
        <name>Zn(2+)</name>
        <dbReference type="ChEBI" id="CHEBI:29105"/>
    </cofactor>
</comment>
<dbReference type="RefSeq" id="WP_136960228.1">
    <property type="nucleotide sequence ID" value="NZ_CP039690.1"/>
</dbReference>
<evidence type="ECO:0000313" key="8">
    <source>
        <dbReference type="EMBL" id="QCI64777.1"/>
    </source>
</evidence>
<dbReference type="SUPFAM" id="SSF51735">
    <property type="entry name" value="NAD(P)-binding Rossmann-fold domains"/>
    <property type="match status" value="1"/>
</dbReference>
<dbReference type="PANTHER" id="PTHR43161">
    <property type="entry name" value="SORBITOL DEHYDROGENASE"/>
    <property type="match status" value="1"/>
</dbReference>
<dbReference type="InterPro" id="IPR013154">
    <property type="entry name" value="ADH-like_N"/>
</dbReference>
<keyword evidence="9" id="KW-1185">Reference proteome</keyword>
<dbReference type="GO" id="GO:0016616">
    <property type="term" value="F:oxidoreductase activity, acting on the CH-OH group of donors, NAD or NADP as acceptor"/>
    <property type="evidence" value="ECO:0007669"/>
    <property type="project" value="UniProtKB-ARBA"/>
</dbReference>
<dbReference type="InterPro" id="IPR002328">
    <property type="entry name" value="ADH_Zn_CS"/>
</dbReference>
<dbReference type="SMART" id="SM00829">
    <property type="entry name" value="PKS_ER"/>
    <property type="match status" value="1"/>
</dbReference>
<evidence type="ECO:0000313" key="9">
    <source>
        <dbReference type="Proteomes" id="UP000298781"/>
    </source>
</evidence>
<feature type="domain" description="Enoyl reductase (ER)" evidence="7">
    <location>
        <begin position="7"/>
        <end position="341"/>
    </location>
</feature>
<dbReference type="EMBL" id="CP039690">
    <property type="protein sequence ID" value="QCI64777.1"/>
    <property type="molecule type" value="Genomic_DNA"/>
</dbReference>
<dbReference type="InterPro" id="IPR013149">
    <property type="entry name" value="ADH-like_C"/>
</dbReference>
<evidence type="ECO:0000256" key="4">
    <source>
        <dbReference type="ARBA" id="ARBA00022833"/>
    </source>
</evidence>
<dbReference type="KEGG" id="pstg:E8M01_11415"/>
<organism evidence="8 9">
    <name type="scientific">Phreatobacter stygius</name>
    <dbReference type="NCBI Taxonomy" id="1940610"/>
    <lineage>
        <taxon>Bacteria</taxon>
        <taxon>Pseudomonadati</taxon>
        <taxon>Pseudomonadota</taxon>
        <taxon>Alphaproteobacteria</taxon>
        <taxon>Hyphomicrobiales</taxon>
        <taxon>Phreatobacteraceae</taxon>
        <taxon>Phreatobacter</taxon>
    </lineage>
</organism>
<dbReference type="InterPro" id="IPR036291">
    <property type="entry name" value="NAD(P)-bd_dom_sf"/>
</dbReference>
<comment type="similarity">
    <text evidence="2 6">Belongs to the zinc-containing alcohol dehydrogenase family.</text>
</comment>
<dbReference type="InterPro" id="IPR011032">
    <property type="entry name" value="GroES-like_sf"/>
</dbReference>
<protein>
    <submittedName>
        <fullName evidence="8">L-idonate 5-dehydrogenase</fullName>
    </submittedName>
</protein>
<evidence type="ECO:0000256" key="2">
    <source>
        <dbReference type="ARBA" id="ARBA00008072"/>
    </source>
</evidence>
<dbReference type="Gene3D" id="3.40.50.720">
    <property type="entry name" value="NAD(P)-binding Rossmann-like Domain"/>
    <property type="match status" value="1"/>
</dbReference>
<reference evidence="8 9" key="1">
    <citation type="submission" date="2019-04" db="EMBL/GenBank/DDBJ databases">
        <title>Phreatobacter aquaticus sp. nov.</title>
        <authorList>
            <person name="Choi A."/>
        </authorList>
    </citation>
    <scope>NUCLEOTIDE SEQUENCE [LARGE SCALE GENOMIC DNA]</scope>
    <source>
        <strain evidence="8 9">KCTC 52518</strain>
    </source>
</reference>
<evidence type="ECO:0000256" key="3">
    <source>
        <dbReference type="ARBA" id="ARBA00022723"/>
    </source>
</evidence>
<dbReference type="OrthoDB" id="9773078at2"/>
<dbReference type="Pfam" id="PF00107">
    <property type="entry name" value="ADH_zinc_N"/>
    <property type="match status" value="1"/>
</dbReference>
<keyword evidence="3 6" id="KW-0479">Metal-binding</keyword>
<dbReference type="PROSITE" id="PS00059">
    <property type="entry name" value="ADH_ZINC"/>
    <property type="match status" value="1"/>
</dbReference>
<keyword evidence="4 6" id="KW-0862">Zinc</keyword>
<evidence type="ECO:0000256" key="1">
    <source>
        <dbReference type="ARBA" id="ARBA00001947"/>
    </source>
</evidence>
<accession>A0A4D7B9J5</accession>
<dbReference type="InterPro" id="IPR020843">
    <property type="entry name" value="ER"/>
</dbReference>
<dbReference type="Proteomes" id="UP000298781">
    <property type="component" value="Chromosome"/>
</dbReference>
<proteinExistence type="inferred from homology"/>
<evidence type="ECO:0000256" key="6">
    <source>
        <dbReference type="RuleBase" id="RU361277"/>
    </source>
</evidence>
<dbReference type="SUPFAM" id="SSF50129">
    <property type="entry name" value="GroES-like"/>
    <property type="match status" value="1"/>
</dbReference>